<feature type="region of interest" description="Disordered" evidence="1">
    <location>
        <begin position="206"/>
        <end position="233"/>
    </location>
</feature>
<evidence type="ECO:0000313" key="3">
    <source>
        <dbReference type="Proteomes" id="UP000349468"/>
    </source>
</evidence>
<reference evidence="2 3" key="1">
    <citation type="submission" date="2019-09" db="EMBL/GenBank/DDBJ databases">
        <authorList>
            <person name="Chandra G."/>
            <person name="Truman W A."/>
        </authorList>
    </citation>
    <scope>NUCLEOTIDE SEQUENCE [LARGE SCALE GENOMIC DNA]</scope>
    <source>
        <strain evidence="2">PS870</strain>
    </source>
</reference>
<evidence type="ECO:0000313" key="2">
    <source>
        <dbReference type="EMBL" id="VVP61916.1"/>
    </source>
</evidence>
<evidence type="ECO:0000256" key="1">
    <source>
        <dbReference type="SAM" id="MobiDB-lite"/>
    </source>
</evidence>
<proteinExistence type="predicted"/>
<protein>
    <submittedName>
        <fullName evidence="2">Uncharacterized protein</fullName>
    </submittedName>
</protein>
<organism evidence="2 3">
    <name type="scientific">Pseudomonas fluorescens</name>
    <dbReference type="NCBI Taxonomy" id="294"/>
    <lineage>
        <taxon>Bacteria</taxon>
        <taxon>Pseudomonadati</taxon>
        <taxon>Pseudomonadota</taxon>
        <taxon>Gammaproteobacteria</taxon>
        <taxon>Pseudomonadales</taxon>
        <taxon>Pseudomonadaceae</taxon>
        <taxon>Pseudomonas</taxon>
    </lineage>
</organism>
<sequence>MKKNNQHGKSLVRPLLLIAFVAIAYNYFKGPEEKNQSITTNDAQITFEDIRTSKSDLYHNAKNEILQSEIFHSANTEQNKYWQNQGLAINNWTGKVNTIDFSEPSNSADIEIESNSRVTYKQNNIPKSSAIFAEISKLKEGDTIYFSGEFSKILKGDAGAQLQEGSVTQYGSLYNPTYGVHLSQIYLPSTSAPAANLYAPAVSSETDTFDQSNNSTANKTTIKSSPKKSSPKSNDLLYGYWACSDKLVAGEIYDSITHYPDLAAQLALTNDCIDIRNTEKIVTVGHNQFVVPAGKQYAAIIEAYTTAEDGSSYRLPGYYYLPEKLLSAYLSKKK</sequence>
<feature type="compositionally biased region" description="Polar residues" evidence="1">
    <location>
        <begin position="206"/>
        <end position="222"/>
    </location>
</feature>
<accession>A0A5E7QI61</accession>
<dbReference type="EMBL" id="CABVIK010000042">
    <property type="protein sequence ID" value="VVP61916.1"/>
    <property type="molecule type" value="Genomic_DNA"/>
</dbReference>
<dbReference type="Proteomes" id="UP000349468">
    <property type="component" value="Unassembled WGS sequence"/>
</dbReference>
<dbReference type="RefSeq" id="WP_154914301.1">
    <property type="nucleotide sequence ID" value="NZ_CABVIK010000042.1"/>
</dbReference>
<name>A0A5E7QI61_PSEFL</name>
<dbReference type="AlphaFoldDB" id="A0A5E7QI61"/>
<gene>
    <name evidence="2" type="ORF">PS870_06477</name>
</gene>